<feature type="region of interest" description="Disordered" evidence="1">
    <location>
        <begin position="452"/>
        <end position="524"/>
    </location>
</feature>
<feature type="compositionally biased region" description="Low complexity" evidence="1">
    <location>
        <begin position="106"/>
        <end position="122"/>
    </location>
</feature>
<dbReference type="SUPFAM" id="SSF55136">
    <property type="entry name" value="Probable bacterial effector-binding domain"/>
    <property type="match status" value="1"/>
</dbReference>
<keyword evidence="2" id="KW-0812">Transmembrane</keyword>
<evidence type="ECO:0000256" key="2">
    <source>
        <dbReference type="SAM" id="Phobius"/>
    </source>
</evidence>
<sequence length="524" mass="55943">MRGIAAGCWAGARAPPRDEGGDPQAHRTPCVGRELLAPHGTTRTTTRAPYRTTRELPTGPPTLTPRAASAASAPLEPAARLHYLGDPFGRRSCPHPPVPPSLSAIPGLPAPQRLAQPLPLAGSPSRVRGGAGRSGELARPRWVPGGGGRGGTRGQRWRCHPGAARGRRRAPAAALPDAGGRGRALPPGSAPRSPGPMKHQVSIMSDWVLLGLIAVLVVLLLLTVFGFAVYSGLFTEVVVSAGSPPIGSITLAYKFRVGPYGESGQLFTDGCSISSKLCSIGVYYDNPHTVSPEKCRFAIGRILSEGDAKPTEEQIRQFQKYGFKIFSFPTPSHVVMASFPFTTPLSIHLAVNRVHPALDTYIKERKLCAHPRLEIYKEDRIYFVCPLARQGDFYVPEMKELERKSRAVAAEAEDAQTDITGADTMSEASTISIEATTDSRDTSVATSVLLPFPAGRGREEADNRSEHSYSESGASGSSFEELDLEGAGDGEGAPGLLPVTAYTESQEVSDKWTKEPIAAERGEE</sequence>
<dbReference type="PANTHER" id="PTHR15949:SF3">
    <property type="entry name" value="TESTIS-EXPRESSED PROTEIN 264"/>
    <property type="match status" value="1"/>
</dbReference>
<organism evidence="3 4">
    <name type="scientific">Anas zonorhyncha</name>
    <name type="common">Eastern spot-billed duck</name>
    <dbReference type="NCBI Taxonomy" id="75864"/>
    <lineage>
        <taxon>Eukaryota</taxon>
        <taxon>Metazoa</taxon>
        <taxon>Chordata</taxon>
        <taxon>Craniata</taxon>
        <taxon>Vertebrata</taxon>
        <taxon>Euteleostomi</taxon>
        <taxon>Archelosauria</taxon>
        <taxon>Archosauria</taxon>
        <taxon>Dinosauria</taxon>
        <taxon>Saurischia</taxon>
        <taxon>Theropoda</taxon>
        <taxon>Coelurosauria</taxon>
        <taxon>Aves</taxon>
        <taxon>Neognathae</taxon>
        <taxon>Galloanserae</taxon>
        <taxon>Anseriformes</taxon>
        <taxon>Anatidae</taxon>
        <taxon>Anatinae</taxon>
        <taxon>Anas</taxon>
    </lineage>
</organism>
<accession>A0A8B9TWT0</accession>
<keyword evidence="4" id="KW-1185">Reference proteome</keyword>
<feature type="compositionally biased region" description="Basic and acidic residues" evidence="1">
    <location>
        <begin position="456"/>
        <end position="469"/>
    </location>
</feature>
<feature type="transmembrane region" description="Helical" evidence="2">
    <location>
        <begin position="207"/>
        <end position="230"/>
    </location>
</feature>
<dbReference type="GO" id="GO:0005657">
    <property type="term" value="C:replication fork"/>
    <property type="evidence" value="ECO:0007669"/>
    <property type="project" value="TreeGrafter"/>
</dbReference>
<dbReference type="Ensembl" id="ENSAZOT00000000337.1">
    <property type="protein sequence ID" value="ENSAZOP00000000317.1"/>
    <property type="gene ID" value="ENSAZOG00000000222.1"/>
</dbReference>
<feature type="region of interest" description="Disordered" evidence="1">
    <location>
        <begin position="1"/>
        <end position="25"/>
    </location>
</feature>
<feature type="compositionally biased region" description="Basic and acidic residues" evidence="1">
    <location>
        <begin position="508"/>
        <end position="524"/>
    </location>
</feature>
<keyword evidence="2" id="KW-1133">Transmembrane helix</keyword>
<keyword evidence="2" id="KW-0472">Membrane</keyword>
<dbReference type="AlphaFoldDB" id="A0A8B9TWT0"/>
<feature type="compositionally biased region" description="Gly residues" evidence="1">
    <location>
        <begin position="144"/>
        <end position="153"/>
    </location>
</feature>
<protein>
    <submittedName>
        <fullName evidence="3">Testis expressed 264, ER-phagy receptor</fullName>
    </submittedName>
</protein>
<dbReference type="GO" id="GO:0106300">
    <property type="term" value="P:protein-DNA covalent cross-linking repair"/>
    <property type="evidence" value="ECO:0007669"/>
    <property type="project" value="TreeGrafter"/>
</dbReference>
<evidence type="ECO:0000256" key="1">
    <source>
        <dbReference type="SAM" id="MobiDB-lite"/>
    </source>
</evidence>
<evidence type="ECO:0000313" key="4">
    <source>
        <dbReference type="Proteomes" id="UP000694549"/>
    </source>
</evidence>
<feature type="region of interest" description="Disordered" evidence="1">
    <location>
        <begin position="101"/>
        <end position="197"/>
    </location>
</feature>
<dbReference type="Gene3D" id="3.20.80.10">
    <property type="entry name" value="Regulatory factor, effector binding domain"/>
    <property type="match status" value="1"/>
</dbReference>
<feature type="compositionally biased region" description="Low complexity" evidence="1">
    <location>
        <begin position="64"/>
        <end position="73"/>
    </location>
</feature>
<feature type="compositionally biased region" description="Low complexity" evidence="1">
    <location>
        <begin position="470"/>
        <end position="479"/>
    </location>
</feature>
<reference evidence="3" key="1">
    <citation type="submission" date="2025-05" db="UniProtKB">
        <authorList>
            <consortium name="Ensembl"/>
        </authorList>
    </citation>
    <scope>IDENTIFICATION</scope>
</reference>
<dbReference type="GO" id="GO:0000421">
    <property type="term" value="C:autophagosome membrane"/>
    <property type="evidence" value="ECO:0007669"/>
    <property type="project" value="TreeGrafter"/>
</dbReference>
<dbReference type="GO" id="GO:0061709">
    <property type="term" value="P:reticulophagy"/>
    <property type="evidence" value="ECO:0007669"/>
    <property type="project" value="TreeGrafter"/>
</dbReference>
<dbReference type="PANTHER" id="PTHR15949">
    <property type="entry name" value="TESTIS-EXPRESSED PROTEIN 264"/>
    <property type="match status" value="1"/>
</dbReference>
<feature type="compositionally biased region" description="Basic residues" evidence="1">
    <location>
        <begin position="155"/>
        <end position="170"/>
    </location>
</feature>
<feature type="region of interest" description="Disordered" evidence="1">
    <location>
        <begin position="51"/>
        <end position="73"/>
    </location>
</feature>
<dbReference type="GO" id="GO:0005634">
    <property type="term" value="C:nucleus"/>
    <property type="evidence" value="ECO:0007669"/>
    <property type="project" value="TreeGrafter"/>
</dbReference>
<name>A0A8B9TWT0_9AVES</name>
<evidence type="ECO:0000313" key="3">
    <source>
        <dbReference type="Ensembl" id="ENSAZOP00000000311.1"/>
    </source>
</evidence>
<dbReference type="GO" id="GO:0005789">
    <property type="term" value="C:endoplasmic reticulum membrane"/>
    <property type="evidence" value="ECO:0007669"/>
    <property type="project" value="TreeGrafter"/>
</dbReference>
<dbReference type="InterPro" id="IPR011256">
    <property type="entry name" value="Reg_factor_effector_dom_sf"/>
</dbReference>
<dbReference type="Ensembl" id="ENSAZOT00000000331.1">
    <property type="protein sequence ID" value="ENSAZOP00000000311.1"/>
    <property type="gene ID" value="ENSAZOG00000000222.1"/>
</dbReference>
<dbReference type="Proteomes" id="UP000694549">
    <property type="component" value="Unplaced"/>
</dbReference>
<proteinExistence type="predicted"/>